<proteinExistence type="predicted"/>
<reference evidence="2 3" key="1">
    <citation type="submission" date="2015-08" db="EMBL/GenBank/DDBJ databases">
        <title>Emmonsia species relationships and genome sequence.</title>
        <authorList>
            <person name="Cuomo C.A."/>
            <person name="Schwartz I.S."/>
            <person name="Kenyon C."/>
            <person name="De Hoog G.S."/>
            <person name="Govender N.P."/>
            <person name="Botha A."/>
            <person name="Moreno L."/>
            <person name="De Vries M."/>
            <person name="Munoz J.F."/>
            <person name="Stielow J.B."/>
        </authorList>
    </citation>
    <scope>NUCLEOTIDE SEQUENCE [LARGE SCALE GENOMIC DNA]</scope>
    <source>
        <strain evidence="2 3">EI222</strain>
    </source>
</reference>
<feature type="transmembrane region" description="Helical" evidence="1">
    <location>
        <begin position="104"/>
        <end position="122"/>
    </location>
</feature>
<keyword evidence="1" id="KW-0472">Membrane</keyword>
<feature type="transmembrane region" description="Helical" evidence="1">
    <location>
        <begin position="68"/>
        <end position="84"/>
    </location>
</feature>
<gene>
    <name evidence="2" type="ORF">ACJ73_05239</name>
</gene>
<evidence type="ECO:0000313" key="3">
    <source>
        <dbReference type="Proteomes" id="UP000242791"/>
    </source>
</evidence>
<dbReference type="EMBL" id="LGTZ01000802">
    <property type="protein sequence ID" value="OJD23404.1"/>
    <property type="molecule type" value="Genomic_DNA"/>
</dbReference>
<evidence type="ECO:0008006" key="4">
    <source>
        <dbReference type="Google" id="ProtNLM"/>
    </source>
</evidence>
<dbReference type="OrthoDB" id="4868994at2759"/>
<sequence>MHGSNPPPKKQSLMQYARAWGENSFPPTLLATLIAAQHMRPFQPLPMIFPPALLFTTYLNLLDYKVDAAGASAAWSGLYLLLAAKRKQPLMQKWTARGIVRGAAMTLGLANMVSGGLVYMLGKRRDENGEGLGV</sequence>
<keyword evidence="1" id="KW-0812">Transmembrane</keyword>
<evidence type="ECO:0000256" key="1">
    <source>
        <dbReference type="SAM" id="Phobius"/>
    </source>
</evidence>
<dbReference type="Proteomes" id="UP000242791">
    <property type="component" value="Unassembled WGS sequence"/>
</dbReference>
<organism evidence="2 3">
    <name type="scientific">Blastomyces percursus</name>
    <dbReference type="NCBI Taxonomy" id="1658174"/>
    <lineage>
        <taxon>Eukaryota</taxon>
        <taxon>Fungi</taxon>
        <taxon>Dikarya</taxon>
        <taxon>Ascomycota</taxon>
        <taxon>Pezizomycotina</taxon>
        <taxon>Eurotiomycetes</taxon>
        <taxon>Eurotiomycetidae</taxon>
        <taxon>Onygenales</taxon>
        <taxon>Ajellomycetaceae</taxon>
        <taxon>Blastomyces</taxon>
    </lineage>
</organism>
<dbReference type="STRING" id="1658174.A0A1J9R5X1"/>
<evidence type="ECO:0000313" key="2">
    <source>
        <dbReference type="EMBL" id="OJD23404.1"/>
    </source>
</evidence>
<dbReference type="VEuPathDB" id="FungiDB:ACJ73_05239"/>
<name>A0A1J9R5X1_9EURO</name>
<protein>
    <recommendedName>
        <fullName evidence="4">Altered inheritance of mitochondria protein 19</fullName>
    </recommendedName>
</protein>
<accession>A0A1J9R5X1</accession>
<keyword evidence="3" id="KW-1185">Reference proteome</keyword>
<dbReference type="AlphaFoldDB" id="A0A1J9R5X1"/>
<comment type="caution">
    <text evidence="2">The sequence shown here is derived from an EMBL/GenBank/DDBJ whole genome shotgun (WGS) entry which is preliminary data.</text>
</comment>
<keyword evidence="1" id="KW-1133">Transmembrane helix</keyword>